<dbReference type="RefSeq" id="WP_145752506.1">
    <property type="nucleotide sequence ID" value="NZ_VITN01000018.1"/>
</dbReference>
<dbReference type="GO" id="GO:0009486">
    <property type="term" value="F:cytochrome bo3 ubiquinol oxidase activity"/>
    <property type="evidence" value="ECO:0007669"/>
    <property type="project" value="InterPro"/>
</dbReference>
<evidence type="ECO:0000256" key="1">
    <source>
        <dbReference type="ARBA" id="ARBA00004651"/>
    </source>
</evidence>
<evidence type="ECO:0000259" key="17">
    <source>
        <dbReference type="PROSITE" id="PS50857"/>
    </source>
</evidence>
<evidence type="ECO:0000256" key="7">
    <source>
        <dbReference type="ARBA" id="ARBA00022729"/>
    </source>
</evidence>
<dbReference type="Gene3D" id="2.60.40.420">
    <property type="entry name" value="Cupredoxins - blue copper proteins"/>
    <property type="match status" value="1"/>
</dbReference>
<dbReference type="Gene3D" id="1.10.287.90">
    <property type="match status" value="1"/>
</dbReference>
<sequence length="303" mass="32755">MARPATAIALAAALGLALSGLTGCSGGILDPQGPVAAQELTILWDSLGIMLAIVIPTILATLGVAWWFRAGNTRARYRPDWEYSGRIEMVVWAIPAMTVLLLGGIGWVSSRDLDPPKPLPADTPPVTVQVVSLDWKWLFIYPDQNIASINHLVVPAGAPVSFQLTSDGVMNSFFVPQLGSQIYTMPGMITRLNLQADRPGRYSGISAQFSGAGFPDMLFTLEALPRDAFDSWVANARTQGEALDAPAYARLTQPSRADRPRTFRSVMPGLFDAVANPGRNPALPQTNPHWPGHEYPSLNKDPK</sequence>
<keyword evidence="4 14" id="KW-1003">Cell membrane</keyword>
<keyword evidence="3 14" id="KW-0813">Transport</keyword>
<accession>A0A560EXA9</accession>
<dbReference type="PROSITE" id="PS51257">
    <property type="entry name" value="PROKAR_LIPOPROTEIN"/>
    <property type="match status" value="1"/>
</dbReference>
<evidence type="ECO:0000313" key="19">
    <source>
        <dbReference type="EMBL" id="TWB14022.1"/>
    </source>
</evidence>
<feature type="transmembrane region" description="Helical" evidence="16">
    <location>
        <begin position="89"/>
        <end position="108"/>
    </location>
</feature>
<evidence type="ECO:0000256" key="14">
    <source>
        <dbReference type="PIRNR" id="PIRNR000292"/>
    </source>
</evidence>
<dbReference type="SUPFAM" id="SSF49503">
    <property type="entry name" value="Cupredoxins"/>
    <property type="match status" value="1"/>
</dbReference>
<dbReference type="PANTHER" id="PTHR22888">
    <property type="entry name" value="CYTOCHROME C OXIDASE, SUBUNIT II"/>
    <property type="match status" value="1"/>
</dbReference>
<keyword evidence="6 16" id="KW-0812">Transmembrane</keyword>
<comment type="similarity">
    <text evidence="2 14">Belongs to the cytochrome c oxidase subunit 2 family.</text>
</comment>
<keyword evidence="10 14" id="KW-0560">Oxidoreductase</keyword>
<evidence type="ECO:0000256" key="11">
    <source>
        <dbReference type="ARBA" id="ARBA00023136"/>
    </source>
</evidence>
<dbReference type="PANTHER" id="PTHR22888:SF18">
    <property type="entry name" value="CYTOCHROME BO(3) UBIQUINOL OXIDASE SUBUNIT 2"/>
    <property type="match status" value="1"/>
</dbReference>
<gene>
    <name evidence="19" type="ORF">FBZ89_11873</name>
</gene>
<evidence type="ECO:0000256" key="5">
    <source>
        <dbReference type="ARBA" id="ARBA00022660"/>
    </source>
</evidence>
<feature type="region of interest" description="Disordered" evidence="15">
    <location>
        <begin position="274"/>
        <end position="303"/>
    </location>
</feature>
<dbReference type="InterPro" id="IPR002429">
    <property type="entry name" value="CcO_II-like_C"/>
</dbReference>
<keyword evidence="13" id="KW-0449">Lipoprotein</keyword>
<evidence type="ECO:0000256" key="10">
    <source>
        <dbReference type="ARBA" id="ARBA00023002"/>
    </source>
</evidence>
<dbReference type="GO" id="GO:0016682">
    <property type="term" value="F:oxidoreductase activity, acting on diphenols and related substances as donors, oxygen as acceptor"/>
    <property type="evidence" value="ECO:0007669"/>
    <property type="project" value="InterPro"/>
</dbReference>
<dbReference type="Pfam" id="PF06481">
    <property type="entry name" value="COX_ARM"/>
    <property type="match status" value="1"/>
</dbReference>
<evidence type="ECO:0000256" key="3">
    <source>
        <dbReference type="ARBA" id="ARBA00022448"/>
    </source>
</evidence>
<evidence type="ECO:0000259" key="18">
    <source>
        <dbReference type="PROSITE" id="PS50999"/>
    </source>
</evidence>
<evidence type="ECO:0000256" key="13">
    <source>
        <dbReference type="ARBA" id="ARBA00023288"/>
    </source>
</evidence>
<evidence type="ECO:0000256" key="9">
    <source>
        <dbReference type="ARBA" id="ARBA00022989"/>
    </source>
</evidence>
<dbReference type="InterPro" id="IPR036257">
    <property type="entry name" value="Cyt_c_oxidase_su2_TM_sf"/>
</dbReference>
<evidence type="ECO:0000256" key="16">
    <source>
        <dbReference type="SAM" id="Phobius"/>
    </source>
</evidence>
<name>A0A560EXA9_9PROT</name>
<dbReference type="InterPro" id="IPR045187">
    <property type="entry name" value="CcO_II"/>
</dbReference>
<dbReference type="NCBIfam" id="TIGR01433">
    <property type="entry name" value="CyoA"/>
    <property type="match status" value="1"/>
</dbReference>
<keyword evidence="9 16" id="KW-1133">Transmembrane helix</keyword>
<evidence type="ECO:0000256" key="4">
    <source>
        <dbReference type="ARBA" id="ARBA00022475"/>
    </source>
</evidence>
<reference evidence="19 20" key="1">
    <citation type="submission" date="2019-06" db="EMBL/GenBank/DDBJ databases">
        <title>Genomic Encyclopedia of Type Strains, Phase IV (KMG-V): Genome sequencing to study the core and pangenomes of soil and plant-associated prokaryotes.</title>
        <authorList>
            <person name="Whitman W."/>
        </authorList>
    </citation>
    <scope>NUCLEOTIDE SEQUENCE [LARGE SCALE GENOMIC DNA]</scope>
    <source>
        <strain evidence="19 20">BR 11880</strain>
    </source>
</reference>
<keyword evidence="8 14" id="KW-0249">Electron transport</keyword>
<feature type="domain" description="Cytochrome oxidase subunit II transmembrane region profile" evidence="18">
    <location>
        <begin position="20"/>
        <end position="117"/>
    </location>
</feature>
<dbReference type="GO" id="GO:0042773">
    <property type="term" value="P:ATP synthesis coupled electron transport"/>
    <property type="evidence" value="ECO:0007669"/>
    <property type="project" value="TreeGrafter"/>
</dbReference>
<evidence type="ECO:0000256" key="8">
    <source>
        <dbReference type="ARBA" id="ARBA00022982"/>
    </source>
</evidence>
<dbReference type="GO" id="GO:0005507">
    <property type="term" value="F:copper ion binding"/>
    <property type="evidence" value="ECO:0007669"/>
    <property type="project" value="InterPro"/>
</dbReference>
<dbReference type="GO" id="GO:0005886">
    <property type="term" value="C:plasma membrane"/>
    <property type="evidence" value="ECO:0007669"/>
    <property type="project" value="UniProtKB-SubCell"/>
</dbReference>
<evidence type="ECO:0000256" key="12">
    <source>
        <dbReference type="ARBA" id="ARBA00023139"/>
    </source>
</evidence>
<comment type="subcellular location">
    <subcellularLocation>
        <location evidence="1">Cell membrane</location>
        <topology evidence="1">Multi-pass membrane protein</topology>
    </subcellularLocation>
</comment>
<dbReference type="InterPro" id="IPR010514">
    <property type="entry name" value="COX_ARM"/>
</dbReference>
<dbReference type="PROSITE" id="PS50857">
    <property type="entry name" value="COX2_CUA"/>
    <property type="match status" value="1"/>
</dbReference>
<evidence type="ECO:0000313" key="20">
    <source>
        <dbReference type="Proteomes" id="UP000319859"/>
    </source>
</evidence>
<dbReference type="Pfam" id="PF00116">
    <property type="entry name" value="COX2"/>
    <property type="match status" value="1"/>
</dbReference>
<evidence type="ECO:0000256" key="2">
    <source>
        <dbReference type="ARBA" id="ARBA00007866"/>
    </source>
</evidence>
<dbReference type="InterPro" id="IPR011759">
    <property type="entry name" value="Cyt_c_oxidase_su2_TM_dom"/>
</dbReference>
<dbReference type="CDD" id="cd04212">
    <property type="entry name" value="CuRO_UO_II"/>
    <property type="match status" value="1"/>
</dbReference>
<keyword evidence="5 14" id="KW-0679">Respiratory chain</keyword>
<dbReference type="PROSITE" id="PS50999">
    <property type="entry name" value="COX2_TM"/>
    <property type="match status" value="1"/>
</dbReference>
<organism evidence="19 20">
    <name type="scientific">Nitrospirillum amazonense</name>
    <dbReference type="NCBI Taxonomy" id="28077"/>
    <lineage>
        <taxon>Bacteria</taxon>
        <taxon>Pseudomonadati</taxon>
        <taxon>Pseudomonadota</taxon>
        <taxon>Alphaproteobacteria</taxon>
        <taxon>Rhodospirillales</taxon>
        <taxon>Azospirillaceae</taxon>
        <taxon>Nitrospirillum</taxon>
    </lineage>
</organism>
<evidence type="ECO:0000256" key="15">
    <source>
        <dbReference type="SAM" id="MobiDB-lite"/>
    </source>
</evidence>
<dbReference type="InterPro" id="IPR034227">
    <property type="entry name" value="CuRO_UO_II"/>
</dbReference>
<keyword evidence="12" id="KW-0564">Palmitate</keyword>
<dbReference type="AlphaFoldDB" id="A0A560EXA9"/>
<dbReference type="InterPro" id="IPR006333">
    <property type="entry name" value="Cyt_o_ubiquinol_oxidase_su2"/>
</dbReference>
<dbReference type="InterPro" id="IPR008972">
    <property type="entry name" value="Cupredoxin"/>
</dbReference>
<dbReference type="SUPFAM" id="SSF81464">
    <property type="entry name" value="Cytochrome c oxidase subunit II-like, transmembrane region"/>
    <property type="match status" value="1"/>
</dbReference>
<proteinExistence type="inferred from homology"/>
<comment type="caution">
    <text evidence="19">The sequence shown here is derived from an EMBL/GenBank/DDBJ whole genome shotgun (WGS) entry which is preliminary data.</text>
</comment>
<evidence type="ECO:0000256" key="6">
    <source>
        <dbReference type="ARBA" id="ARBA00022692"/>
    </source>
</evidence>
<protein>
    <recommendedName>
        <fullName evidence="14">Ubiquinol oxidase subunit 2</fullName>
    </recommendedName>
</protein>
<dbReference type="Proteomes" id="UP000319859">
    <property type="component" value="Unassembled WGS sequence"/>
</dbReference>
<keyword evidence="11 14" id="KW-0472">Membrane</keyword>
<keyword evidence="7" id="KW-0732">Signal</keyword>
<feature type="transmembrane region" description="Helical" evidence="16">
    <location>
        <begin position="42"/>
        <end position="68"/>
    </location>
</feature>
<dbReference type="OrthoDB" id="9783445at2"/>
<dbReference type="EMBL" id="VITN01000018">
    <property type="protein sequence ID" value="TWB14022.1"/>
    <property type="molecule type" value="Genomic_DNA"/>
</dbReference>
<feature type="domain" description="Cytochrome oxidase subunit II copper A binding" evidence="17">
    <location>
        <begin position="123"/>
        <end position="235"/>
    </location>
</feature>
<dbReference type="GO" id="GO:0004129">
    <property type="term" value="F:cytochrome-c oxidase activity"/>
    <property type="evidence" value="ECO:0007669"/>
    <property type="project" value="UniProtKB-UniRule"/>
</dbReference>
<dbReference type="PIRSF" id="PIRSF000292">
    <property type="entry name" value="Ubi_od_II"/>
    <property type="match status" value="1"/>
</dbReference>